<name>A0A2B7Z8X0_9EURO</name>
<dbReference type="SUPFAM" id="SSF57850">
    <property type="entry name" value="RING/U-box"/>
    <property type="match status" value="1"/>
</dbReference>
<accession>A0A2B7Z8X0</accession>
<dbReference type="GO" id="GO:0043161">
    <property type="term" value="P:proteasome-mediated ubiquitin-dependent protein catabolic process"/>
    <property type="evidence" value="ECO:0007669"/>
    <property type="project" value="TreeGrafter"/>
</dbReference>
<dbReference type="InterPro" id="IPR013083">
    <property type="entry name" value="Znf_RING/FYVE/PHD"/>
</dbReference>
<keyword evidence="1" id="KW-0479">Metal-binding</keyword>
<evidence type="ECO:0000256" key="1">
    <source>
        <dbReference type="ARBA" id="ARBA00022723"/>
    </source>
</evidence>
<feature type="compositionally biased region" description="Low complexity" evidence="5">
    <location>
        <begin position="391"/>
        <end position="406"/>
    </location>
</feature>
<dbReference type="GO" id="GO:0005634">
    <property type="term" value="C:nucleus"/>
    <property type="evidence" value="ECO:0007669"/>
    <property type="project" value="TreeGrafter"/>
</dbReference>
<feature type="compositionally biased region" description="Basic residues" evidence="5">
    <location>
        <begin position="453"/>
        <end position="474"/>
    </location>
</feature>
<evidence type="ECO:0000256" key="2">
    <source>
        <dbReference type="ARBA" id="ARBA00022771"/>
    </source>
</evidence>
<dbReference type="GO" id="GO:0008270">
    <property type="term" value="F:zinc ion binding"/>
    <property type="evidence" value="ECO:0007669"/>
    <property type="project" value="UniProtKB-KW"/>
</dbReference>
<dbReference type="Gene3D" id="3.30.40.10">
    <property type="entry name" value="Zinc/RING finger domain, C3HC4 (zinc finger)"/>
    <property type="match status" value="1"/>
</dbReference>
<gene>
    <name evidence="7" type="ORF">GX50_04286</name>
</gene>
<dbReference type="PROSITE" id="PS00518">
    <property type="entry name" value="ZF_RING_1"/>
    <property type="match status" value="1"/>
</dbReference>
<sequence>MSAIATIGLAAGSAKLGPPLSNDMSGLLQTVQGHVEDIRALIYCGVCVKPLYEPFTLACGHTFCYSCLTQWFVSHRRKKTCPDCRASVSTQPAPAYLIREIVQMFISRAELLENNETTREHLSNKRAETEKIESDKRNTDPFNGGLFQGCFKCPLPYNQPINDIMDGVTRCPRCAWELEEGGCLHCGFAIEGYGSDDISDDDESITMTDAADDIEDGFSAIDADDTAWNELYPELQFHMHHHHHVHRHDSDGSSILHRSLGLDHSDDEDSDDSEMSGFIDDDPIEEGAETDHSTLVGGNTIISDSDGDMEAQLGTVPVIPIAPRPNVRQTISFDDDDDDDDDDDGDGDGDGDGDEDEDEDEDDDDEPIRAPTRAFQQRRQISSTSIDRASRLQSRATTASTRTSISDSDDDDEDEEGLPPSNISNHDHAPGSNTHSPISLEDDSDAPVAPVRSRLRGLRPGRVRPSQRRGRRRGQATVSTN</sequence>
<evidence type="ECO:0000256" key="3">
    <source>
        <dbReference type="ARBA" id="ARBA00022833"/>
    </source>
</evidence>
<evidence type="ECO:0000313" key="7">
    <source>
        <dbReference type="EMBL" id="PGH32874.1"/>
    </source>
</evidence>
<dbReference type="EMBL" id="PDND01000078">
    <property type="protein sequence ID" value="PGH32874.1"/>
    <property type="molecule type" value="Genomic_DNA"/>
</dbReference>
<dbReference type="AlphaFoldDB" id="A0A2B7Z8X0"/>
<dbReference type="Pfam" id="PF00097">
    <property type="entry name" value="zf-C3HC4"/>
    <property type="match status" value="1"/>
</dbReference>
<dbReference type="VEuPathDB" id="FungiDB:EMCG_09090"/>
<evidence type="ECO:0000313" key="8">
    <source>
        <dbReference type="Proteomes" id="UP000226031"/>
    </source>
</evidence>
<feature type="compositionally biased region" description="Acidic residues" evidence="5">
    <location>
        <begin position="265"/>
        <end position="288"/>
    </location>
</feature>
<evidence type="ECO:0000256" key="5">
    <source>
        <dbReference type="SAM" id="MobiDB-lite"/>
    </source>
</evidence>
<dbReference type="PANTHER" id="PTHR15898:SF13">
    <property type="entry name" value="BIFUNCTIONAL APOPTOSIS REGULATOR"/>
    <property type="match status" value="1"/>
</dbReference>
<feature type="region of interest" description="Disordered" evidence="5">
    <location>
        <begin position="117"/>
        <end position="138"/>
    </location>
</feature>
<comment type="caution">
    <text evidence="7">The sequence shown here is derived from an EMBL/GenBank/DDBJ whole genome shotgun (WGS) entry which is preliminary data.</text>
</comment>
<dbReference type="InterPro" id="IPR017907">
    <property type="entry name" value="Znf_RING_CS"/>
</dbReference>
<feature type="compositionally biased region" description="Acidic residues" evidence="5">
    <location>
        <begin position="333"/>
        <end position="366"/>
    </location>
</feature>
<dbReference type="Proteomes" id="UP000226031">
    <property type="component" value="Unassembled WGS sequence"/>
</dbReference>
<protein>
    <recommendedName>
        <fullName evidence="6">RING-type domain-containing protein</fullName>
    </recommendedName>
</protein>
<dbReference type="InterPro" id="IPR018957">
    <property type="entry name" value="Znf_C3HC4_RING-type"/>
</dbReference>
<evidence type="ECO:0000259" key="6">
    <source>
        <dbReference type="PROSITE" id="PS50089"/>
    </source>
</evidence>
<dbReference type="SMART" id="SM00184">
    <property type="entry name" value="RING"/>
    <property type="match status" value="1"/>
</dbReference>
<evidence type="ECO:0000256" key="4">
    <source>
        <dbReference type="PROSITE-ProRule" id="PRU00175"/>
    </source>
</evidence>
<feature type="compositionally biased region" description="Acidic residues" evidence="5">
    <location>
        <begin position="407"/>
        <end position="417"/>
    </location>
</feature>
<keyword evidence="3" id="KW-0862">Zinc</keyword>
<reference evidence="7 8" key="1">
    <citation type="submission" date="2017-10" db="EMBL/GenBank/DDBJ databases">
        <title>Comparative genomics in systemic dimorphic fungi from Ajellomycetaceae.</title>
        <authorList>
            <person name="Munoz J.F."/>
            <person name="Mcewen J.G."/>
            <person name="Clay O.K."/>
            <person name="Cuomo C.A."/>
        </authorList>
    </citation>
    <scope>NUCLEOTIDE SEQUENCE [LARGE SCALE GENOMIC DNA]</scope>
    <source>
        <strain evidence="7 8">UAMH4076</strain>
    </source>
</reference>
<keyword evidence="2 4" id="KW-0863">Zinc-finger</keyword>
<feature type="compositionally biased region" description="Polar residues" evidence="5">
    <location>
        <begin position="374"/>
        <end position="387"/>
    </location>
</feature>
<keyword evidence="8" id="KW-1185">Reference proteome</keyword>
<dbReference type="STRING" id="73230.A0A2B7Z8X0"/>
<feature type="domain" description="RING-type" evidence="6">
    <location>
        <begin position="44"/>
        <end position="85"/>
    </location>
</feature>
<dbReference type="InterPro" id="IPR001841">
    <property type="entry name" value="Znf_RING"/>
</dbReference>
<dbReference type="PANTHER" id="PTHR15898">
    <property type="entry name" value="BIFUNCTIONAL APOPTOSIS REGULATOR"/>
    <property type="match status" value="1"/>
</dbReference>
<proteinExistence type="predicted"/>
<dbReference type="GO" id="GO:0061630">
    <property type="term" value="F:ubiquitin protein ligase activity"/>
    <property type="evidence" value="ECO:0007669"/>
    <property type="project" value="TreeGrafter"/>
</dbReference>
<feature type="region of interest" description="Disordered" evidence="5">
    <location>
        <begin position="257"/>
        <end position="481"/>
    </location>
</feature>
<dbReference type="PROSITE" id="PS50089">
    <property type="entry name" value="ZF_RING_2"/>
    <property type="match status" value="1"/>
</dbReference>
<organism evidence="7 8">
    <name type="scientific">[Emmonsia] crescens</name>
    <dbReference type="NCBI Taxonomy" id="73230"/>
    <lineage>
        <taxon>Eukaryota</taxon>
        <taxon>Fungi</taxon>
        <taxon>Dikarya</taxon>
        <taxon>Ascomycota</taxon>
        <taxon>Pezizomycotina</taxon>
        <taxon>Eurotiomycetes</taxon>
        <taxon>Eurotiomycetidae</taxon>
        <taxon>Onygenales</taxon>
        <taxon>Ajellomycetaceae</taxon>
        <taxon>Emergomyces</taxon>
    </lineage>
</organism>